<feature type="region of interest" description="Disordered" evidence="1">
    <location>
        <begin position="29"/>
        <end position="72"/>
    </location>
</feature>
<dbReference type="AlphaFoldDB" id="A0A7W5A867"/>
<dbReference type="EMBL" id="JACHXG010000011">
    <property type="protein sequence ID" value="MBB3091483.1"/>
    <property type="molecule type" value="Genomic_DNA"/>
</dbReference>
<evidence type="ECO:0000256" key="2">
    <source>
        <dbReference type="SAM" id="SignalP"/>
    </source>
</evidence>
<sequence>MATTARQRVVLGGTAALLVTGVGVAVAAAESGGPPKLPDRVTEASKPDDDAGEERGRKAETSMSHVPRQPTGTGLSAAELAAAGKKVRVDPEVVTEAVASVDTSLDALFAPLPQGEELDLPEVVGKYMAEEISNTQLERQDLGWTIEGAAKLDGLAVVKVDDPTKPAALTLRTCVDTSDVVVRNSAGRDMTSGTVTRSRSLFDLALVEGDWKVLSRTFAKNPDC</sequence>
<reference evidence="3 4" key="1">
    <citation type="submission" date="2020-08" db="EMBL/GenBank/DDBJ databases">
        <title>Genomic Encyclopedia of Type Strains, Phase III (KMG-III): the genomes of soil and plant-associated and newly described type strains.</title>
        <authorList>
            <person name="Whitman W."/>
        </authorList>
    </citation>
    <scope>NUCLEOTIDE SEQUENCE [LARGE SCALE GENOMIC DNA]</scope>
    <source>
        <strain evidence="3 4">CECT 3302</strain>
    </source>
</reference>
<keyword evidence="4" id="KW-1185">Reference proteome</keyword>
<dbReference type="RefSeq" id="WP_183549700.1">
    <property type="nucleotide sequence ID" value="NZ_BMQT01000012.1"/>
</dbReference>
<feature type="compositionally biased region" description="Basic and acidic residues" evidence="1">
    <location>
        <begin position="37"/>
        <end position="60"/>
    </location>
</feature>
<dbReference type="Proteomes" id="UP000577707">
    <property type="component" value="Unassembled WGS sequence"/>
</dbReference>
<name>A0A7W5A867_9ACTN</name>
<accession>A0A7W5A867</accession>
<evidence type="ECO:0000313" key="3">
    <source>
        <dbReference type="EMBL" id="MBB3091483.1"/>
    </source>
</evidence>
<gene>
    <name evidence="3" type="ORF">FHS12_004453</name>
</gene>
<organism evidence="3 4">
    <name type="scientific">Nocardioides albus</name>
    <dbReference type="NCBI Taxonomy" id="1841"/>
    <lineage>
        <taxon>Bacteria</taxon>
        <taxon>Bacillati</taxon>
        <taxon>Actinomycetota</taxon>
        <taxon>Actinomycetes</taxon>
        <taxon>Propionibacteriales</taxon>
        <taxon>Nocardioidaceae</taxon>
        <taxon>Nocardioides</taxon>
    </lineage>
</organism>
<evidence type="ECO:0000313" key="4">
    <source>
        <dbReference type="Proteomes" id="UP000577707"/>
    </source>
</evidence>
<feature type="signal peptide" evidence="2">
    <location>
        <begin position="1"/>
        <end position="27"/>
    </location>
</feature>
<keyword evidence="2" id="KW-0732">Signal</keyword>
<proteinExistence type="predicted"/>
<protein>
    <recommendedName>
        <fullName evidence="5">Secreted protein</fullName>
    </recommendedName>
</protein>
<evidence type="ECO:0000256" key="1">
    <source>
        <dbReference type="SAM" id="MobiDB-lite"/>
    </source>
</evidence>
<evidence type="ECO:0008006" key="5">
    <source>
        <dbReference type="Google" id="ProtNLM"/>
    </source>
</evidence>
<comment type="caution">
    <text evidence="3">The sequence shown here is derived from an EMBL/GenBank/DDBJ whole genome shotgun (WGS) entry which is preliminary data.</text>
</comment>
<feature type="chain" id="PRO_5030915841" description="Secreted protein" evidence="2">
    <location>
        <begin position="28"/>
        <end position="224"/>
    </location>
</feature>